<sequence>SSDNVCIEDCIIAMGHDAISLKSGWDEYGIAYGRPTTDVHIRRVLLQSSSGSSVAFGSEMSGGISNVQVEKIHLYDSLNGIEFRTTKGRGGYIKQIVISDAELYNINVAFGACGNCGSHPDDDFDPDALPAIDQITFKDIIGTNITIAGNFTGIQEAPFANICLSNISLLINPGSYNSWECSNIHGSSESVFPEPCPELENSSSNSSSTCFSLIRYYGRASFL</sequence>
<dbReference type="PANTHER" id="PTHR31339">
    <property type="entry name" value="PECTIN LYASE-RELATED"/>
    <property type="match status" value="1"/>
</dbReference>
<dbReference type="Pfam" id="PF00295">
    <property type="entry name" value="Glyco_hydro_28"/>
    <property type="match status" value="1"/>
</dbReference>
<dbReference type="GO" id="GO:0005975">
    <property type="term" value="P:carbohydrate metabolic process"/>
    <property type="evidence" value="ECO:0007669"/>
    <property type="project" value="InterPro"/>
</dbReference>
<dbReference type="GO" id="GO:0004650">
    <property type="term" value="F:polygalacturonase activity"/>
    <property type="evidence" value="ECO:0007669"/>
    <property type="project" value="InterPro"/>
</dbReference>
<dbReference type="InterPro" id="IPR051801">
    <property type="entry name" value="GH28_Enzymes"/>
</dbReference>
<dbReference type="InterPro" id="IPR012334">
    <property type="entry name" value="Pectin_lyas_fold"/>
</dbReference>
<comment type="similarity">
    <text evidence="1 4">Belongs to the glycosyl hydrolase 28 family.</text>
</comment>
<keyword evidence="3 4" id="KW-0326">Glycosidase</keyword>
<evidence type="ECO:0000313" key="6">
    <source>
        <dbReference type="Proteomes" id="UP000027120"/>
    </source>
</evidence>
<feature type="non-terminal residue" evidence="5">
    <location>
        <position position="1"/>
    </location>
</feature>
<dbReference type="EMBL" id="KK796095">
    <property type="protein sequence ID" value="KDO36047.1"/>
    <property type="molecule type" value="Genomic_DNA"/>
</dbReference>
<proteinExistence type="inferred from homology"/>
<dbReference type="PANTHER" id="PTHR31339:SF15">
    <property type="entry name" value="PECTIN LYASE-LIKE SUPERFAMILY PROTEIN"/>
    <property type="match status" value="1"/>
</dbReference>
<gene>
    <name evidence="5" type="ORF">CISIN_1g038330mg</name>
</gene>
<accession>A0A067DAL0</accession>
<evidence type="ECO:0008006" key="7">
    <source>
        <dbReference type="Google" id="ProtNLM"/>
    </source>
</evidence>
<keyword evidence="2 4" id="KW-0378">Hydrolase</keyword>
<dbReference type="SUPFAM" id="SSF51126">
    <property type="entry name" value="Pectin lyase-like"/>
    <property type="match status" value="1"/>
</dbReference>
<evidence type="ECO:0000256" key="4">
    <source>
        <dbReference type="RuleBase" id="RU361169"/>
    </source>
</evidence>
<organism evidence="5 6">
    <name type="scientific">Citrus sinensis</name>
    <name type="common">Sweet orange</name>
    <name type="synonym">Citrus aurantium var. sinensis</name>
    <dbReference type="NCBI Taxonomy" id="2711"/>
    <lineage>
        <taxon>Eukaryota</taxon>
        <taxon>Viridiplantae</taxon>
        <taxon>Streptophyta</taxon>
        <taxon>Embryophyta</taxon>
        <taxon>Tracheophyta</taxon>
        <taxon>Spermatophyta</taxon>
        <taxon>Magnoliopsida</taxon>
        <taxon>eudicotyledons</taxon>
        <taxon>Gunneridae</taxon>
        <taxon>Pentapetalae</taxon>
        <taxon>rosids</taxon>
        <taxon>malvids</taxon>
        <taxon>Sapindales</taxon>
        <taxon>Rutaceae</taxon>
        <taxon>Aurantioideae</taxon>
        <taxon>Citrus</taxon>
    </lineage>
</organism>
<evidence type="ECO:0000256" key="1">
    <source>
        <dbReference type="ARBA" id="ARBA00008834"/>
    </source>
</evidence>
<keyword evidence="6" id="KW-1185">Reference proteome</keyword>
<dbReference type="InterPro" id="IPR011050">
    <property type="entry name" value="Pectin_lyase_fold/virulence"/>
</dbReference>
<protein>
    <recommendedName>
        <fullName evidence="7">Pectate lyase superfamily protein domain-containing protein</fullName>
    </recommendedName>
</protein>
<evidence type="ECO:0000256" key="2">
    <source>
        <dbReference type="ARBA" id="ARBA00022801"/>
    </source>
</evidence>
<evidence type="ECO:0000256" key="3">
    <source>
        <dbReference type="ARBA" id="ARBA00023295"/>
    </source>
</evidence>
<reference evidence="5 6" key="1">
    <citation type="submission" date="2014-04" db="EMBL/GenBank/DDBJ databases">
        <authorList>
            <consortium name="International Citrus Genome Consortium"/>
            <person name="Gmitter F."/>
            <person name="Chen C."/>
            <person name="Farmerie W."/>
            <person name="Harkins T."/>
            <person name="Desany B."/>
            <person name="Mohiuddin M."/>
            <person name="Kodira C."/>
            <person name="Borodovsky M."/>
            <person name="Lomsadze A."/>
            <person name="Burns P."/>
            <person name="Jenkins J."/>
            <person name="Prochnik S."/>
            <person name="Shu S."/>
            <person name="Chapman J."/>
            <person name="Pitluck S."/>
            <person name="Schmutz J."/>
            <person name="Rokhsar D."/>
        </authorList>
    </citation>
    <scope>NUCLEOTIDE SEQUENCE</scope>
</reference>
<dbReference type="SMR" id="A0A067DAL0"/>
<dbReference type="InterPro" id="IPR000743">
    <property type="entry name" value="Glyco_hydro_28"/>
</dbReference>
<dbReference type="STRING" id="2711.A0A067DAL0"/>
<dbReference type="Proteomes" id="UP000027120">
    <property type="component" value="Unassembled WGS sequence"/>
</dbReference>
<dbReference type="AlphaFoldDB" id="A0A067DAL0"/>
<dbReference type="Gene3D" id="2.160.20.10">
    <property type="entry name" value="Single-stranded right-handed beta-helix, Pectin lyase-like"/>
    <property type="match status" value="1"/>
</dbReference>
<name>A0A067DAL0_CITSI</name>
<evidence type="ECO:0000313" key="5">
    <source>
        <dbReference type="EMBL" id="KDO36047.1"/>
    </source>
</evidence>